<evidence type="ECO:0000313" key="2">
    <source>
        <dbReference type="Proteomes" id="UP000515204"/>
    </source>
</evidence>
<dbReference type="GeneID" id="106751054"/>
<dbReference type="AlphaFoldDB" id="A0A6P3YBJ9"/>
<dbReference type="Proteomes" id="UP000515204">
    <property type="component" value="Unplaced"/>
</dbReference>
<dbReference type="RefSeq" id="XP_014487317.1">
    <property type="nucleotide sequence ID" value="XM_014631831.1"/>
</dbReference>
<reference evidence="3" key="1">
    <citation type="submission" date="2025-08" db="UniProtKB">
        <authorList>
            <consortium name="RefSeq"/>
        </authorList>
    </citation>
    <scope>IDENTIFICATION</scope>
</reference>
<organism evidence="2 3">
    <name type="scientific">Dinoponera quadriceps</name>
    <name type="common">South American ant</name>
    <dbReference type="NCBI Taxonomy" id="609295"/>
    <lineage>
        <taxon>Eukaryota</taxon>
        <taxon>Metazoa</taxon>
        <taxon>Ecdysozoa</taxon>
        <taxon>Arthropoda</taxon>
        <taxon>Hexapoda</taxon>
        <taxon>Insecta</taxon>
        <taxon>Pterygota</taxon>
        <taxon>Neoptera</taxon>
        <taxon>Endopterygota</taxon>
        <taxon>Hymenoptera</taxon>
        <taxon>Apocrita</taxon>
        <taxon>Aculeata</taxon>
        <taxon>Formicoidea</taxon>
        <taxon>Formicidae</taxon>
        <taxon>Ponerinae</taxon>
        <taxon>Ponerini</taxon>
        <taxon>Dinoponera</taxon>
    </lineage>
</organism>
<protein>
    <submittedName>
        <fullName evidence="3">Uncharacterized protein LOC106751054 isoform X1</fullName>
    </submittedName>
</protein>
<evidence type="ECO:0000313" key="3">
    <source>
        <dbReference type="RefSeq" id="XP_014487317.1"/>
    </source>
</evidence>
<evidence type="ECO:0000256" key="1">
    <source>
        <dbReference type="SAM" id="MobiDB-lite"/>
    </source>
</evidence>
<proteinExistence type="predicted"/>
<accession>A0A6P3YBJ9</accession>
<dbReference type="OrthoDB" id="6162705at2759"/>
<feature type="region of interest" description="Disordered" evidence="1">
    <location>
        <begin position="165"/>
        <end position="199"/>
    </location>
</feature>
<sequence length="225" mass="25683">MATDVEESDTDERPIPPKRQCTRLSKVNETCWNTEQHTNVNMETDTLENYDEVERRAREKLKRWQAFQDAKGTMDNTVNKVLEDCNMMAALDCLEEDLTDGLFHFFRENDMEDTAVMMAIRNYGLVQSVEPQSHDDKTRTDSDYIGVHCSFPSNRIQDIKDLSAALPTTSSDPSRSSNSVEMERCNASNSDEDKIYDSDQPEDFLERAVAEAIKKKGLSALSVDY</sequence>
<feature type="compositionally biased region" description="Low complexity" evidence="1">
    <location>
        <begin position="170"/>
        <end position="179"/>
    </location>
</feature>
<dbReference type="KEGG" id="dqu:106751054"/>
<name>A0A6P3YBJ9_DINQU</name>
<keyword evidence="2" id="KW-1185">Reference proteome</keyword>
<gene>
    <name evidence="3" type="primary">LOC106751054</name>
</gene>